<gene>
    <name evidence="17" type="ORF">F965_02814</name>
</gene>
<feature type="transmembrane region" description="Helical" evidence="15">
    <location>
        <begin position="454"/>
        <end position="473"/>
    </location>
</feature>
<evidence type="ECO:0000256" key="3">
    <source>
        <dbReference type="ARBA" id="ARBA00022448"/>
    </source>
</evidence>
<dbReference type="PRINTS" id="PR00326">
    <property type="entry name" value="GTP1OBG"/>
</dbReference>
<evidence type="ECO:0000313" key="17">
    <source>
        <dbReference type="EMBL" id="ENV12244.1"/>
    </source>
</evidence>
<feature type="transmembrane region" description="Helical" evidence="15">
    <location>
        <begin position="555"/>
        <end position="579"/>
    </location>
</feature>
<dbReference type="FunFam" id="3.40.50.300:FF:000426">
    <property type="entry name" value="Ferrous iron transport protein B"/>
    <property type="match status" value="1"/>
</dbReference>
<evidence type="ECO:0000256" key="2">
    <source>
        <dbReference type="ARBA" id="ARBA00022371"/>
    </source>
</evidence>
<evidence type="ECO:0000256" key="14">
    <source>
        <dbReference type="ARBA" id="ARBA00031200"/>
    </source>
</evidence>
<dbReference type="GO" id="GO:0005525">
    <property type="term" value="F:GTP binding"/>
    <property type="evidence" value="ECO:0007669"/>
    <property type="project" value="UniProtKB-KW"/>
</dbReference>
<keyword evidence="8" id="KW-0547">Nucleotide-binding</keyword>
<dbReference type="PROSITE" id="PS51711">
    <property type="entry name" value="G_FEOB"/>
    <property type="match status" value="1"/>
</dbReference>
<feature type="transmembrane region" description="Helical" evidence="15">
    <location>
        <begin position="485"/>
        <end position="504"/>
    </location>
</feature>
<evidence type="ECO:0000259" key="16">
    <source>
        <dbReference type="PROSITE" id="PS51711"/>
    </source>
</evidence>
<dbReference type="InterPro" id="IPR011640">
    <property type="entry name" value="Fe2_transport_prot_B_C"/>
</dbReference>
<comment type="caution">
    <text evidence="17">The sequence shown here is derived from an EMBL/GenBank/DDBJ whole genome shotgun (WGS) entry which is preliminary data.</text>
</comment>
<evidence type="ECO:0000256" key="5">
    <source>
        <dbReference type="ARBA" id="ARBA00022496"/>
    </source>
</evidence>
<sequence length="618" mass="67595">MSDALRIALVGNPNCGKTSLFNHLTGTRQKVGNYAGVTVERKVGHFTLPSGKAVRVLDLPGTYSLDATSPDEAITRDVVQGKIADEEQQDAFLCVVDATNLKLHLGLVLEMIQLGRPVLLVLNMMDEARRRGMQINTQKLSERLGVPVVETVAVRRSGVENLMNALDQGKYAIPETEMTGLSGDSHHKVESILKDVVNFVDQEDKRTDFLDKIFLHPVLGLLSLAVMMFVIFQAVFAWAAPFMDGIETFFGWLGEVVGDNIAHPLLNSLLVDGIIAGAGGVVVFLPQILILFFFILVLEESGYLPRAAFLLDKLMYKAGLSGRAFIPLLSSFACAIPGIMASRTISDPRDRLTTIFVAPLMTCSARLPVYALLIAAFIPSQSVWGIFNLQGLVLFALYMAGILSALIVSFVLKFFSKDKSEHMLLMELPSYRFPDIKNVWIGLLDRGKIFLKRVGGIIFALSILLWFLCTFPQPPEGATLPDIDYSFAGMIGHFIQPIFAPLGFNWQICIALIPAMAAREVVVAALGTVYALSAVDEDAMSEGLAALISGGGDLGWTLATGLSLLVWFIYAPHCLATLATVKRETGSWKTVGFMTVYLFGLAYIMSFLTYQIASHYFG</sequence>
<proteinExistence type="predicted"/>
<evidence type="ECO:0000256" key="4">
    <source>
        <dbReference type="ARBA" id="ARBA00022475"/>
    </source>
</evidence>
<dbReference type="Pfam" id="PF07664">
    <property type="entry name" value="FeoB_C"/>
    <property type="match status" value="1"/>
</dbReference>
<dbReference type="SUPFAM" id="SSF52540">
    <property type="entry name" value="P-loop containing nucleoside triphosphate hydrolases"/>
    <property type="match status" value="1"/>
</dbReference>
<keyword evidence="9 15" id="KW-1133">Transmembrane helix</keyword>
<comment type="subcellular location">
    <subcellularLocation>
        <location evidence="1">Cell inner membrane</location>
        <topology evidence="1">Multi-pass membrane protein</topology>
    </subcellularLocation>
</comment>
<keyword evidence="6" id="KW-0997">Cell inner membrane</keyword>
<keyword evidence="10" id="KW-0408">Iron</keyword>
<evidence type="ECO:0000256" key="13">
    <source>
        <dbReference type="ARBA" id="ARBA00023136"/>
    </source>
</evidence>
<feature type="transmembrane region" description="Helical" evidence="15">
    <location>
        <begin position="274"/>
        <end position="298"/>
    </location>
</feature>
<dbReference type="RefSeq" id="WP_004810126.1">
    <property type="nucleotide sequence ID" value="NZ_KB849444.1"/>
</dbReference>
<evidence type="ECO:0000313" key="18">
    <source>
        <dbReference type="Proteomes" id="UP000018438"/>
    </source>
</evidence>
<evidence type="ECO:0000256" key="8">
    <source>
        <dbReference type="ARBA" id="ARBA00022741"/>
    </source>
</evidence>
<evidence type="ECO:0000256" key="10">
    <source>
        <dbReference type="ARBA" id="ARBA00023004"/>
    </source>
</evidence>
<dbReference type="Pfam" id="PF02421">
    <property type="entry name" value="FeoB_N"/>
    <property type="match status" value="1"/>
</dbReference>
<feature type="transmembrane region" description="Helical" evidence="15">
    <location>
        <begin position="516"/>
        <end position="535"/>
    </location>
</feature>
<feature type="transmembrane region" description="Helical" evidence="15">
    <location>
        <begin position="591"/>
        <end position="613"/>
    </location>
</feature>
<feature type="transmembrane region" description="Helical" evidence="15">
    <location>
        <begin position="393"/>
        <end position="415"/>
    </location>
</feature>
<dbReference type="AlphaFoldDB" id="N8XT72"/>
<keyword evidence="11" id="KW-0406">Ion transport</keyword>
<dbReference type="InterPro" id="IPR006073">
    <property type="entry name" value="GTP-bd"/>
</dbReference>
<keyword evidence="13 15" id="KW-0472">Membrane</keyword>
<evidence type="ECO:0000256" key="6">
    <source>
        <dbReference type="ARBA" id="ARBA00022519"/>
    </source>
</evidence>
<dbReference type="CDD" id="cd01879">
    <property type="entry name" value="FeoB"/>
    <property type="match status" value="1"/>
</dbReference>
<dbReference type="InterPro" id="IPR011642">
    <property type="entry name" value="Gate_dom"/>
</dbReference>
<keyword evidence="18" id="KW-1185">Reference proteome</keyword>
<dbReference type="PANTHER" id="PTHR43185:SF1">
    <property type="entry name" value="FE(2+) TRANSPORTER FEOB"/>
    <property type="match status" value="1"/>
</dbReference>
<dbReference type="InterPro" id="IPR030389">
    <property type="entry name" value="G_FEOB_dom"/>
</dbReference>
<reference evidence="17 18" key="1">
    <citation type="submission" date="2013-02" db="EMBL/GenBank/DDBJ databases">
        <title>The Genome Sequence of Acinetobacter schindleri NIPH 900.</title>
        <authorList>
            <consortium name="The Broad Institute Genome Sequencing Platform"/>
            <consortium name="The Broad Institute Genome Sequencing Center for Infectious Disease"/>
            <person name="Cerqueira G."/>
            <person name="Feldgarden M."/>
            <person name="Courvalin P."/>
            <person name="Perichon B."/>
            <person name="Grillot-Courvalin C."/>
            <person name="Clermont D."/>
            <person name="Rocha E."/>
            <person name="Yoon E.-J."/>
            <person name="Nemec A."/>
            <person name="Walker B."/>
            <person name="Young S.K."/>
            <person name="Zeng Q."/>
            <person name="Gargeya S."/>
            <person name="Fitzgerald M."/>
            <person name="Haas B."/>
            <person name="Abouelleil A."/>
            <person name="Alvarado L."/>
            <person name="Arachchi H.M."/>
            <person name="Berlin A.M."/>
            <person name="Chapman S.B."/>
            <person name="Dewar J."/>
            <person name="Goldberg J."/>
            <person name="Griggs A."/>
            <person name="Gujja S."/>
            <person name="Hansen M."/>
            <person name="Howarth C."/>
            <person name="Imamovic A."/>
            <person name="Larimer J."/>
            <person name="McCowan C."/>
            <person name="Murphy C."/>
            <person name="Neiman D."/>
            <person name="Pearson M."/>
            <person name="Priest M."/>
            <person name="Roberts A."/>
            <person name="Saif S."/>
            <person name="Shea T."/>
            <person name="Sisk P."/>
            <person name="Sykes S."/>
            <person name="Wortman J."/>
            <person name="Nusbaum C."/>
            <person name="Birren B."/>
        </authorList>
    </citation>
    <scope>NUCLEOTIDE SEQUENCE [LARGE SCALE GENOMIC DNA]</scope>
    <source>
        <strain evidence="17 18">NIPH 900</strain>
    </source>
</reference>
<keyword evidence="12" id="KW-0342">GTP-binding</keyword>
<dbReference type="HOGENOM" id="CLU_013350_3_2_6"/>
<dbReference type="PANTHER" id="PTHR43185">
    <property type="entry name" value="FERROUS IRON TRANSPORT PROTEIN B"/>
    <property type="match status" value="1"/>
</dbReference>
<evidence type="ECO:0000256" key="9">
    <source>
        <dbReference type="ARBA" id="ARBA00022989"/>
    </source>
</evidence>
<accession>N8XT72</accession>
<evidence type="ECO:0000256" key="1">
    <source>
        <dbReference type="ARBA" id="ARBA00004429"/>
    </source>
</evidence>
<dbReference type="InterPro" id="IPR027417">
    <property type="entry name" value="P-loop_NTPase"/>
</dbReference>
<dbReference type="InterPro" id="IPR050860">
    <property type="entry name" value="FeoB_GTPase"/>
</dbReference>
<keyword evidence="5" id="KW-0410">Iron transport</keyword>
<dbReference type="Pfam" id="PF07670">
    <property type="entry name" value="Gate"/>
    <property type="match status" value="2"/>
</dbReference>
<feature type="domain" description="FeoB-type G" evidence="16">
    <location>
        <begin position="4"/>
        <end position="172"/>
    </location>
</feature>
<keyword evidence="7 15" id="KW-0812">Transmembrane</keyword>
<evidence type="ECO:0000256" key="11">
    <source>
        <dbReference type="ARBA" id="ARBA00023065"/>
    </source>
</evidence>
<feature type="transmembrane region" description="Helical" evidence="15">
    <location>
        <begin position="213"/>
        <end position="240"/>
    </location>
</feature>
<name>N8XT72_9GAMM</name>
<protein>
    <recommendedName>
        <fullName evidence="2">Fe(2+) transporter FeoB</fullName>
    </recommendedName>
    <alternativeName>
        <fullName evidence="14">Ferrous iron transport protein B</fullName>
    </alternativeName>
</protein>
<keyword evidence="3" id="KW-0813">Transport</keyword>
<dbReference type="GO" id="GO:0005886">
    <property type="term" value="C:plasma membrane"/>
    <property type="evidence" value="ECO:0007669"/>
    <property type="project" value="UniProtKB-SubCell"/>
</dbReference>
<keyword evidence="4" id="KW-1003">Cell membrane</keyword>
<organism evidence="17 18">
    <name type="scientific">Acinetobacter schindleri NIPH 900</name>
    <dbReference type="NCBI Taxonomy" id="1217675"/>
    <lineage>
        <taxon>Bacteria</taxon>
        <taxon>Pseudomonadati</taxon>
        <taxon>Pseudomonadota</taxon>
        <taxon>Gammaproteobacteria</taxon>
        <taxon>Moraxellales</taxon>
        <taxon>Moraxellaceae</taxon>
        <taxon>Acinetobacter</taxon>
    </lineage>
</organism>
<evidence type="ECO:0000256" key="12">
    <source>
        <dbReference type="ARBA" id="ARBA00023134"/>
    </source>
</evidence>
<evidence type="ECO:0000256" key="7">
    <source>
        <dbReference type="ARBA" id="ARBA00022692"/>
    </source>
</evidence>
<dbReference type="Proteomes" id="UP000018438">
    <property type="component" value="Unassembled WGS sequence"/>
</dbReference>
<dbReference type="PATRIC" id="fig|1217675.3.peg.2726"/>
<dbReference type="Gene3D" id="3.40.50.300">
    <property type="entry name" value="P-loop containing nucleotide triphosphate hydrolases"/>
    <property type="match status" value="1"/>
</dbReference>
<dbReference type="EMBL" id="APPI01000023">
    <property type="protein sequence ID" value="ENV12244.1"/>
    <property type="molecule type" value="Genomic_DNA"/>
</dbReference>
<evidence type="ECO:0000256" key="15">
    <source>
        <dbReference type="SAM" id="Phobius"/>
    </source>
</evidence>
<dbReference type="GO" id="GO:0015093">
    <property type="term" value="F:ferrous iron transmembrane transporter activity"/>
    <property type="evidence" value="ECO:0007669"/>
    <property type="project" value="InterPro"/>
</dbReference>